<evidence type="ECO:0000256" key="1">
    <source>
        <dbReference type="ARBA" id="ARBA00022460"/>
    </source>
</evidence>
<sequence length="116" mass="13315">MKRYLFLLALFAICNSSPLNSANDIRSYTNEREKDHYTFSYTLSDDQSRYEEGILNENGVYSVTGFYKYRGTNGKLYIVDYMANEKIGYRATVKIYDDLPLIAPVIDPSLLKTLVG</sequence>
<dbReference type="OrthoDB" id="6352731at2759"/>
<evidence type="ECO:0000256" key="2">
    <source>
        <dbReference type="PROSITE-ProRule" id="PRU00497"/>
    </source>
</evidence>
<proteinExistence type="predicted"/>
<reference evidence="4" key="1">
    <citation type="submission" date="2021-03" db="EMBL/GenBank/DDBJ databases">
        <title>Chromosome level genome of the anhydrobiotic midge Polypedilum vanderplanki.</title>
        <authorList>
            <person name="Yoshida Y."/>
            <person name="Kikawada T."/>
            <person name="Gusev O."/>
        </authorList>
    </citation>
    <scope>NUCLEOTIDE SEQUENCE</scope>
    <source>
        <strain evidence="4">NIAS01</strain>
        <tissue evidence="4">Whole body or cell culture</tissue>
    </source>
</reference>
<dbReference type="Pfam" id="PF00379">
    <property type="entry name" value="Chitin_bind_4"/>
    <property type="match status" value="1"/>
</dbReference>
<dbReference type="InterPro" id="IPR031311">
    <property type="entry name" value="CHIT_BIND_RR_consensus"/>
</dbReference>
<evidence type="ECO:0000256" key="3">
    <source>
        <dbReference type="SAM" id="SignalP"/>
    </source>
</evidence>
<name>A0A9J6CDC9_POLVA</name>
<evidence type="ECO:0000313" key="4">
    <source>
        <dbReference type="EMBL" id="KAG5679967.1"/>
    </source>
</evidence>
<comment type="caution">
    <text evidence="4">The sequence shown here is derived from an EMBL/GenBank/DDBJ whole genome shotgun (WGS) entry which is preliminary data.</text>
</comment>
<keyword evidence="1 2" id="KW-0193">Cuticle</keyword>
<gene>
    <name evidence="4" type="ORF">PVAND_009502</name>
</gene>
<keyword evidence="3" id="KW-0732">Signal</keyword>
<dbReference type="GO" id="GO:0042302">
    <property type="term" value="F:structural constituent of cuticle"/>
    <property type="evidence" value="ECO:0007669"/>
    <property type="project" value="UniProtKB-UniRule"/>
</dbReference>
<accession>A0A9J6CDC9</accession>
<feature type="chain" id="PRO_5039946859" evidence="3">
    <location>
        <begin position="17"/>
        <end position="116"/>
    </location>
</feature>
<dbReference type="EMBL" id="JADBJN010000001">
    <property type="protein sequence ID" value="KAG5679967.1"/>
    <property type="molecule type" value="Genomic_DNA"/>
</dbReference>
<evidence type="ECO:0000313" key="5">
    <source>
        <dbReference type="Proteomes" id="UP001107558"/>
    </source>
</evidence>
<dbReference type="PROSITE" id="PS51155">
    <property type="entry name" value="CHIT_BIND_RR_2"/>
    <property type="match status" value="1"/>
</dbReference>
<dbReference type="PROSITE" id="PS00233">
    <property type="entry name" value="CHIT_BIND_RR_1"/>
    <property type="match status" value="1"/>
</dbReference>
<keyword evidence="5" id="KW-1185">Reference proteome</keyword>
<dbReference type="Proteomes" id="UP001107558">
    <property type="component" value="Chromosome 1"/>
</dbReference>
<protein>
    <submittedName>
        <fullName evidence="4">Uncharacterized protein</fullName>
    </submittedName>
</protein>
<feature type="signal peptide" evidence="3">
    <location>
        <begin position="1"/>
        <end position="16"/>
    </location>
</feature>
<dbReference type="AlphaFoldDB" id="A0A9J6CDC9"/>
<dbReference type="InterPro" id="IPR000618">
    <property type="entry name" value="Insect_cuticle"/>
</dbReference>
<organism evidence="4 5">
    <name type="scientific">Polypedilum vanderplanki</name>
    <name type="common">Sleeping chironomid midge</name>
    <dbReference type="NCBI Taxonomy" id="319348"/>
    <lineage>
        <taxon>Eukaryota</taxon>
        <taxon>Metazoa</taxon>
        <taxon>Ecdysozoa</taxon>
        <taxon>Arthropoda</taxon>
        <taxon>Hexapoda</taxon>
        <taxon>Insecta</taxon>
        <taxon>Pterygota</taxon>
        <taxon>Neoptera</taxon>
        <taxon>Endopterygota</taxon>
        <taxon>Diptera</taxon>
        <taxon>Nematocera</taxon>
        <taxon>Chironomoidea</taxon>
        <taxon>Chironomidae</taxon>
        <taxon>Chironominae</taxon>
        <taxon>Polypedilum</taxon>
        <taxon>Polypedilum</taxon>
    </lineage>
</organism>